<evidence type="ECO:0000256" key="3">
    <source>
        <dbReference type="ARBA" id="ARBA00022801"/>
    </source>
</evidence>
<keyword evidence="2" id="KW-0645">Protease</keyword>
<dbReference type="Pfam" id="PF00082">
    <property type="entry name" value="Peptidase_S8"/>
    <property type="match status" value="1"/>
</dbReference>
<evidence type="ECO:0000259" key="5">
    <source>
        <dbReference type="Pfam" id="PF00082"/>
    </source>
</evidence>
<name>A0A0F9VLQ1_9ZZZZ</name>
<dbReference type="InterPro" id="IPR022398">
    <property type="entry name" value="Peptidase_S8_His-AS"/>
</dbReference>
<comment type="similarity">
    <text evidence="1">Belongs to the peptidase S8 family.</text>
</comment>
<evidence type="ECO:0000256" key="1">
    <source>
        <dbReference type="ARBA" id="ARBA00011073"/>
    </source>
</evidence>
<evidence type="ECO:0000256" key="4">
    <source>
        <dbReference type="ARBA" id="ARBA00022825"/>
    </source>
</evidence>
<dbReference type="InterPro" id="IPR017308">
    <property type="entry name" value="Pept_S8_subtilisin_bacteroid"/>
</dbReference>
<keyword evidence="3" id="KW-0378">Hydrolase</keyword>
<dbReference type="PIRSF" id="PIRSF037892">
    <property type="entry name" value="Subtilisin_rel_SRU_0565"/>
    <property type="match status" value="1"/>
</dbReference>
<dbReference type="PROSITE" id="PS00137">
    <property type="entry name" value="SUBTILASE_HIS"/>
    <property type="match status" value="1"/>
</dbReference>
<gene>
    <name evidence="6" type="ORF">LCGC14_0078090</name>
</gene>
<dbReference type="SUPFAM" id="SSF52743">
    <property type="entry name" value="Subtilisin-like"/>
    <property type="match status" value="1"/>
</dbReference>
<dbReference type="InterPro" id="IPR015500">
    <property type="entry name" value="Peptidase_S8_subtilisin-rel"/>
</dbReference>
<evidence type="ECO:0000256" key="2">
    <source>
        <dbReference type="ARBA" id="ARBA00022670"/>
    </source>
</evidence>
<sequence>MTNTYFKTIFALSIAAILIGCGSTKTAGGSGLVLTPVENIDTTPLKISDLTTSEKNNWGHLDLVTDTIPGMSVDKAYSEIIKNRKGTKTIVAVLDSGIDLNHEDLVNVLWTNTKEKAGNGIDDDGNGFIDDIHGYNFLGESYNEQLEYVRMLRLNIGDAATLSKAKAKLDSKYNEALQGKEQYESIYQAVKNADADVQKYLKKEVYTKQDLSSIKATDETMQRNVAILNQMFGINDTIPEVLKDLKNGLTYYTEQLNYNLNKDFNGRESVGDDAYDITDVNYGNGNPKNRVDDESHGTHVAGIIAAERNNGKGVNGVANNVAIMSIRAVPNGDEYDKDIARGIRYAVDNGARVINGSFGKSFSPNAKWVNDAIKYAADKNVLFVHAAGNDGANLDDPINANFPNDQINNGPEIADNVITVGALNPKYGSELVASYSNYGKINVDVFAPGTDIYSTYPNNEYEYSPGTSMAAPGVAGVAALVMSQYPSLTAAQVKKIILQSGLPIKSKVVLGSAGTKSDTLDQISTSGKIANAYNALVLASKVAAGQVKL</sequence>
<dbReference type="PRINTS" id="PR00723">
    <property type="entry name" value="SUBTILISIN"/>
</dbReference>
<dbReference type="GO" id="GO:0006508">
    <property type="term" value="P:proteolysis"/>
    <property type="evidence" value="ECO:0007669"/>
    <property type="project" value="UniProtKB-KW"/>
</dbReference>
<dbReference type="PROSITE" id="PS51257">
    <property type="entry name" value="PROKAR_LIPOPROTEIN"/>
    <property type="match status" value="1"/>
</dbReference>
<dbReference type="EMBL" id="LAZR01000020">
    <property type="protein sequence ID" value="KKO04990.1"/>
    <property type="molecule type" value="Genomic_DNA"/>
</dbReference>
<dbReference type="InterPro" id="IPR023828">
    <property type="entry name" value="Peptidase_S8_Ser-AS"/>
</dbReference>
<comment type="caution">
    <text evidence="6">The sequence shown here is derived from an EMBL/GenBank/DDBJ whole genome shotgun (WGS) entry which is preliminary data.</text>
</comment>
<dbReference type="InterPro" id="IPR036852">
    <property type="entry name" value="Peptidase_S8/S53_dom_sf"/>
</dbReference>
<dbReference type="CDD" id="cd07483">
    <property type="entry name" value="Peptidases_S8_Subtilisin_Novo-like"/>
    <property type="match status" value="1"/>
</dbReference>
<evidence type="ECO:0000313" key="6">
    <source>
        <dbReference type="EMBL" id="KKO04990.1"/>
    </source>
</evidence>
<dbReference type="InterPro" id="IPR051048">
    <property type="entry name" value="Peptidase_S8/S53_subtilisin"/>
</dbReference>
<dbReference type="PANTHER" id="PTHR43399:SF4">
    <property type="entry name" value="CELL WALL-ASSOCIATED PROTEASE"/>
    <property type="match status" value="1"/>
</dbReference>
<dbReference type="PANTHER" id="PTHR43399">
    <property type="entry name" value="SUBTILISIN-RELATED"/>
    <property type="match status" value="1"/>
</dbReference>
<dbReference type="InterPro" id="IPR023827">
    <property type="entry name" value="Peptidase_S8_Asp-AS"/>
</dbReference>
<dbReference type="PROSITE" id="PS00138">
    <property type="entry name" value="SUBTILASE_SER"/>
    <property type="match status" value="1"/>
</dbReference>
<proteinExistence type="inferred from homology"/>
<accession>A0A0F9VLQ1</accession>
<organism evidence="6">
    <name type="scientific">marine sediment metagenome</name>
    <dbReference type="NCBI Taxonomy" id="412755"/>
    <lineage>
        <taxon>unclassified sequences</taxon>
        <taxon>metagenomes</taxon>
        <taxon>ecological metagenomes</taxon>
    </lineage>
</organism>
<keyword evidence="4" id="KW-0720">Serine protease</keyword>
<dbReference type="AlphaFoldDB" id="A0A0F9VLQ1"/>
<dbReference type="Gene3D" id="3.40.50.200">
    <property type="entry name" value="Peptidase S8/S53 domain"/>
    <property type="match status" value="2"/>
</dbReference>
<dbReference type="InterPro" id="IPR000209">
    <property type="entry name" value="Peptidase_S8/S53_dom"/>
</dbReference>
<protein>
    <recommendedName>
        <fullName evidence="5">Peptidase S8/S53 domain-containing protein</fullName>
    </recommendedName>
</protein>
<dbReference type="PROSITE" id="PS51892">
    <property type="entry name" value="SUBTILASE"/>
    <property type="match status" value="1"/>
</dbReference>
<reference evidence="6" key="1">
    <citation type="journal article" date="2015" name="Nature">
        <title>Complex archaea that bridge the gap between prokaryotes and eukaryotes.</title>
        <authorList>
            <person name="Spang A."/>
            <person name="Saw J.H."/>
            <person name="Jorgensen S.L."/>
            <person name="Zaremba-Niedzwiedzka K."/>
            <person name="Martijn J."/>
            <person name="Lind A.E."/>
            <person name="van Eijk R."/>
            <person name="Schleper C."/>
            <person name="Guy L."/>
            <person name="Ettema T.J."/>
        </authorList>
    </citation>
    <scope>NUCLEOTIDE SEQUENCE</scope>
</reference>
<dbReference type="GO" id="GO:0004252">
    <property type="term" value="F:serine-type endopeptidase activity"/>
    <property type="evidence" value="ECO:0007669"/>
    <property type="project" value="InterPro"/>
</dbReference>
<dbReference type="InterPro" id="IPR034080">
    <property type="entry name" value="Protease_P7-like_dom"/>
</dbReference>
<dbReference type="PROSITE" id="PS00136">
    <property type="entry name" value="SUBTILASE_ASP"/>
    <property type="match status" value="1"/>
</dbReference>
<feature type="domain" description="Peptidase S8/S53" evidence="5">
    <location>
        <begin position="86"/>
        <end position="500"/>
    </location>
</feature>